<evidence type="ECO:0000313" key="3">
    <source>
        <dbReference type="Proteomes" id="UP000245768"/>
    </source>
</evidence>
<protein>
    <submittedName>
        <fullName evidence="2">Uncharacterized protein</fullName>
    </submittedName>
</protein>
<feature type="compositionally biased region" description="Basic and acidic residues" evidence="1">
    <location>
        <begin position="48"/>
        <end position="58"/>
    </location>
</feature>
<dbReference type="AlphaFoldDB" id="A0A316YDX1"/>
<dbReference type="InParanoid" id="A0A316YDX1"/>
<feature type="non-terminal residue" evidence="2">
    <location>
        <position position="1"/>
    </location>
</feature>
<sequence>LWTAEKEAMRVKESCCHKSTHCCKGAPQPVASTKIRRMMLSRPSLSGLRRDDDVCKKEEEEEEDGEEHSSETAVAAPAALVTAAQAGAGTVGALAAGLGIAALAQKNKTTKGEVHDSSGKMLIDLVNNEFKPFVTDPKNHNAALNLVLGAAQSPAYDALPGSDTDGNPYEAILDTDDYSISPVEIETSKTACDWIRETLQAMLTAANIKQDFLPACPKP</sequence>
<dbReference type="EMBL" id="KZ819639">
    <property type="protein sequence ID" value="PWN87617.1"/>
    <property type="molecule type" value="Genomic_DNA"/>
</dbReference>
<organism evidence="2 3">
    <name type="scientific">Acaromyces ingoldii</name>
    <dbReference type="NCBI Taxonomy" id="215250"/>
    <lineage>
        <taxon>Eukaryota</taxon>
        <taxon>Fungi</taxon>
        <taxon>Dikarya</taxon>
        <taxon>Basidiomycota</taxon>
        <taxon>Ustilaginomycotina</taxon>
        <taxon>Exobasidiomycetes</taxon>
        <taxon>Exobasidiales</taxon>
        <taxon>Cryptobasidiaceae</taxon>
        <taxon>Acaromyces</taxon>
    </lineage>
</organism>
<reference evidence="2 3" key="1">
    <citation type="journal article" date="2018" name="Mol. Biol. Evol.">
        <title>Broad Genomic Sampling Reveals a Smut Pathogenic Ancestry of the Fungal Clade Ustilaginomycotina.</title>
        <authorList>
            <person name="Kijpornyongpan T."/>
            <person name="Mondo S.J."/>
            <person name="Barry K."/>
            <person name="Sandor L."/>
            <person name="Lee J."/>
            <person name="Lipzen A."/>
            <person name="Pangilinan J."/>
            <person name="LaButti K."/>
            <person name="Hainaut M."/>
            <person name="Henrissat B."/>
            <person name="Grigoriev I.V."/>
            <person name="Spatafora J.W."/>
            <person name="Aime M.C."/>
        </authorList>
    </citation>
    <scope>NUCLEOTIDE SEQUENCE [LARGE SCALE GENOMIC DNA]</scope>
    <source>
        <strain evidence="2 3">MCA 4198</strain>
    </source>
</reference>
<evidence type="ECO:0000313" key="2">
    <source>
        <dbReference type="EMBL" id="PWN87617.1"/>
    </source>
</evidence>
<dbReference type="GeneID" id="37042013"/>
<accession>A0A316YDX1</accession>
<name>A0A316YDX1_9BASI</name>
<evidence type="ECO:0000256" key="1">
    <source>
        <dbReference type="SAM" id="MobiDB-lite"/>
    </source>
</evidence>
<keyword evidence="3" id="KW-1185">Reference proteome</keyword>
<dbReference type="Proteomes" id="UP000245768">
    <property type="component" value="Unassembled WGS sequence"/>
</dbReference>
<dbReference type="RefSeq" id="XP_025374815.1">
    <property type="nucleotide sequence ID" value="XM_025520097.1"/>
</dbReference>
<gene>
    <name evidence="2" type="ORF">FA10DRAFT_262115</name>
</gene>
<proteinExistence type="predicted"/>
<feature type="region of interest" description="Disordered" evidence="1">
    <location>
        <begin position="41"/>
        <end position="73"/>
    </location>
</feature>